<feature type="compositionally biased region" description="Basic and acidic residues" evidence="12">
    <location>
        <begin position="32"/>
        <end position="42"/>
    </location>
</feature>
<dbReference type="InterPro" id="IPR005273">
    <property type="entry name" value="Ura-DNA_glyco_family4"/>
</dbReference>
<evidence type="ECO:0000256" key="7">
    <source>
        <dbReference type="ARBA" id="ARBA00022763"/>
    </source>
</evidence>
<dbReference type="Gene3D" id="3.40.470.10">
    <property type="entry name" value="Uracil-DNA glycosylase-like domain"/>
    <property type="match status" value="1"/>
</dbReference>
<dbReference type="SUPFAM" id="SSF52141">
    <property type="entry name" value="Uracil-DNA glycosylase-like"/>
    <property type="match status" value="1"/>
</dbReference>
<dbReference type="NCBIfam" id="TIGR00758">
    <property type="entry name" value="UDG_fam4"/>
    <property type="match status" value="1"/>
</dbReference>
<dbReference type="RefSeq" id="WP_160886943.1">
    <property type="nucleotide sequence ID" value="NZ_WURB01000019.1"/>
</dbReference>
<evidence type="ECO:0000256" key="10">
    <source>
        <dbReference type="ARBA" id="ARBA00023014"/>
    </source>
</evidence>
<evidence type="ECO:0000256" key="4">
    <source>
        <dbReference type="ARBA" id="ARBA00019403"/>
    </source>
</evidence>
<dbReference type="InterPro" id="IPR005122">
    <property type="entry name" value="Uracil-DNA_glycosylase-like"/>
</dbReference>
<dbReference type="Pfam" id="PF03167">
    <property type="entry name" value="UDG"/>
    <property type="match status" value="1"/>
</dbReference>
<keyword evidence="5" id="KW-0004">4Fe-4S</keyword>
<dbReference type="CDD" id="cd10030">
    <property type="entry name" value="UDG-F4_TTUDGA_SPO1dp_like"/>
    <property type="match status" value="1"/>
</dbReference>
<comment type="caution">
    <text evidence="14">The sequence shown here is derived from an EMBL/GenBank/DDBJ whole genome shotgun (WGS) entry which is preliminary data.</text>
</comment>
<dbReference type="GO" id="GO:0051539">
    <property type="term" value="F:4 iron, 4 sulfur cluster binding"/>
    <property type="evidence" value="ECO:0007669"/>
    <property type="project" value="UniProtKB-KW"/>
</dbReference>
<feature type="compositionally biased region" description="Low complexity" evidence="12">
    <location>
        <begin position="46"/>
        <end position="75"/>
    </location>
</feature>
<feature type="domain" description="Uracil-DNA glycosylase-like" evidence="13">
    <location>
        <begin position="119"/>
        <end position="276"/>
    </location>
</feature>
<keyword evidence="7" id="KW-0227">DNA damage</keyword>
<name>A0A7X3MV00_9HYPH</name>
<dbReference type="GO" id="GO:0004844">
    <property type="term" value="F:uracil DNA N-glycosylase activity"/>
    <property type="evidence" value="ECO:0007669"/>
    <property type="project" value="UniProtKB-EC"/>
</dbReference>
<evidence type="ECO:0000256" key="2">
    <source>
        <dbReference type="ARBA" id="ARBA00006521"/>
    </source>
</evidence>
<evidence type="ECO:0000256" key="6">
    <source>
        <dbReference type="ARBA" id="ARBA00022723"/>
    </source>
</evidence>
<evidence type="ECO:0000256" key="11">
    <source>
        <dbReference type="ARBA" id="ARBA00023204"/>
    </source>
</evidence>
<gene>
    <name evidence="14" type="ORF">GR328_20020</name>
</gene>
<dbReference type="PANTHER" id="PTHR33693:SF1">
    <property type="entry name" value="TYPE-4 URACIL-DNA GLYCOSYLASE"/>
    <property type="match status" value="1"/>
</dbReference>
<keyword evidence="15" id="KW-1185">Reference proteome</keyword>
<dbReference type="EMBL" id="WURB01000019">
    <property type="protein sequence ID" value="MXQ13702.1"/>
    <property type="molecule type" value="Genomic_DNA"/>
</dbReference>
<keyword evidence="9" id="KW-0408">Iron</keyword>
<comment type="catalytic activity">
    <reaction evidence="1">
        <text>Hydrolyzes single-stranded DNA or mismatched double-stranded DNA and polynucleotides, releasing free uracil.</text>
        <dbReference type="EC" id="3.2.2.27"/>
    </reaction>
</comment>
<comment type="similarity">
    <text evidence="2">Belongs to the uracil-DNA glycosylase (UDG) superfamily. Type 4 (UDGa) family.</text>
</comment>
<evidence type="ECO:0000313" key="15">
    <source>
        <dbReference type="Proteomes" id="UP000436483"/>
    </source>
</evidence>
<dbReference type="AlphaFoldDB" id="A0A7X3MV00"/>
<proteinExistence type="inferred from homology"/>
<accession>A0A7X3MV00</accession>
<keyword evidence="8" id="KW-0378">Hydrolase</keyword>
<dbReference type="EC" id="3.2.2.27" evidence="3"/>
<dbReference type="InterPro" id="IPR051536">
    <property type="entry name" value="UDG_Type-4/5"/>
</dbReference>
<evidence type="ECO:0000256" key="8">
    <source>
        <dbReference type="ARBA" id="ARBA00022801"/>
    </source>
</evidence>
<dbReference type="OrthoDB" id="5290748at2"/>
<evidence type="ECO:0000256" key="3">
    <source>
        <dbReference type="ARBA" id="ARBA00012030"/>
    </source>
</evidence>
<dbReference type="SMART" id="SM00987">
    <property type="entry name" value="UreE_C"/>
    <property type="match status" value="1"/>
</dbReference>
<dbReference type="InterPro" id="IPR036895">
    <property type="entry name" value="Uracil-DNA_glycosylase-like_sf"/>
</dbReference>
<evidence type="ECO:0000256" key="12">
    <source>
        <dbReference type="SAM" id="MobiDB-lite"/>
    </source>
</evidence>
<dbReference type="SMART" id="SM00986">
    <property type="entry name" value="UDG"/>
    <property type="match status" value="1"/>
</dbReference>
<evidence type="ECO:0000259" key="13">
    <source>
        <dbReference type="SMART" id="SM00986"/>
    </source>
</evidence>
<reference evidence="14 15" key="2">
    <citation type="submission" date="2020-01" db="EMBL/GenBank/DDBJ databases">
        <title>Microvirga sp. nov., an arsenate reduction bacterium isolated from Tibet hotspring sediments.</title>
        <authorList>
            <person name="Xian W.-D."/>
            <person name="Li W.-J."/>
        </authorList>
    </citation>
    <scope>NUCLEOTIDE SEQUENCE [LARGE SCALE GENOMIC DNA]</scope>
    <source>
        <strain evidence="14 15">KCTC 23863</strain>
    </source>
</reference>
<evidence type="ECO:0000256" key="1">
    <source>
        <dbReference type="ARBA" id="ARBA00001400"/>
    </source>
</evidence>
<dbReference type="GO" id="GO:0006281">
    <property type="term" value="P:DNA repair"/>
    <property type="evidence" value="ECO:0007669"/>
    <property type="project" value="UniProtKB-KW"/>
</dbReference>
<reference evidence="14 15" key="1">
    <citation type="submission" date="2019-12" db="EMBL/GenBank/DDBJ databases">
        <authorList>
            <person name="Yuan C.-G."/>
        </authorList>
    </citation>
    <scope>NUCLEOTIDE SEQUENCE [LARGE SCALE GENOMIC DNA]</scope>
    <source>
        <strain evidence="14 15">KCTC 23863</strain>
    </source>
</reference>
<keyword evidence="10" id="KW-0411">Iron-sulfur</keyword>
<protein>
    <recommendedName>
        <fullName evidence="4">Type-4 uracil-DNA glycosylase</fullName>
        <ecNumber evidence="3">3.2.2.27</ecNumber>
    </recommendedName>
</protein>
<organism evidence="14 15">
    <name type="scientific">Microvirga makkahensis</name>
    <dbReference type="NCBI Taxonomy" id="1128670"/>
    <lineage>
        <taxon>Bacteria</taxon>
        <taxon>Pseudomonadati</taxon>
        <taxon>Pseudomonadota</taxon>
        <taxon>Alphaproteobacteria</taxon>
        <taxon>Hyphomicrobiales</taxon>
        <taxon>Methylobacteriaceae</taxon>
        <taxon>Microvirga</taxon>
    </lineage>
</organism>
<keyword evidence="11" id="KW-0234">DNA repair</keyword>
<sequence length="280" mass="30547">MQDLPSDRDALKALLDFHVEAGVDLALDEVPHNRFAEPKPEPARVASPAPQNQAARASPASAAPSPSRALPKAAAGAPDEVASLAREQARHARTMEELETILAAFEGCALKFSAKNLAFADGNPEGRVMLVGEAPGADEDRIGKPFMGRSGQLLDRMLATIGLDRSQVYVANIVPWRPPGNRTPTPQEIAICKPFIARQIELASPEFLLCLGGPAAQNLLGLKDGILRTRGRWFTYKTEDGREIRALPTLHPAYLLRQPLQKRLGWRDFMALRRALDAKE</sequence>
<dbReference type="PANTHER" id="PTHR33693">
    <property type="entry name" value="TYPE-5 URACIL-DNA GLYCOSYLASE"/>
    <property type="match status" value="1"/>
</dbReference>
<evidence type="ECO:0000256" key="9">
    <source>
        <dbReference type="ARBA" id="ARBA00023004"/>
    </source>
</evidence>
<evidence type="ECO:0000256" key="5">
    <source>
        <dbReference type="ARBA" id="ARBA00022485"/>
    </source>
</evidence>
<evidence type="ECO:0000313" key="14">
    <source>
        <dbReference type="EMBL" id="MXQ13702.1"/>
    </source>
</evidence>
<keyword evidence="6" id="KW-0479">Metal-binding</keyword>
<dbReference type="Proteomes" id="UP000436483">
    <property type="component" value="Unassembled WGS sequence"/>
</dbReference>
<dbReference type="GO" id="GO:0046872">
    <property type="term" value="F:metal ion binding"/>
    <property type="evidence" value="ECO:0007669"/>
    <property type="project" value="UniProtKB-KW"/>
</dbReference>
<feature type="region of interest" description="Disordered" evidence="12">
    <location>
        <begin position="32"/>
        <end position="78"/>
    </location>
</feature>